<keyword evidence="3" id="KW-0547">Nucleotide-binding</keyword>
<evidence type="ECO:0000256" key="1">
    <source>
        <dbReference type="ARBA" id="ARBA00005417"/>
    </source>
</evidence>
<evidence type="ECO:0000313" key="7">
    <source>
        <dbReference type="Proteomes" id="UP001234495"/>
    </source>
</evidence>
<evidence type="ECO:0000313" key="6">
    <source>
        <dbReference type="EMBL" id="MDQ0231714.1"/>
    </source>
</evidence>
<dbReference type="SMART" id="SM00382">
    <property type="entry name" value="AAA"/>
    <property type="match status" value="1"/>
</dbReference>
<proteinExistence type="inferred from homology"/>
<dbReference type="Pfam" id="PF00005">
    <property type="entry name" value="ABC_tran"/>
    <property type="match status" value="1"/>
</dbReference>
<dbReference type="GO" id="GO:0005524">
    <property type="term" value="F:ATP binding"/>
    <property type="evidence" value="ECO:0007669"/>
    <property type="project" value="UniProtKB-KW"/>
</dbReference>
<comment type="similarity">
    <text evidence="1">Belongs to the ABC transporter superfamily.</text>
</comment>
<evidence type="ECO:0000256" key="2">
    <source>
        <dbReference type="ARBA" id="ARBA00022448"/>
    </source>
</evidence>
<feature type="domain" description="ABC transporter" evidence="5">
    <location>
        <begin position="5"/>
        <end position="233"/>
    </location>
</feature>
<dbReference type="Proteomes" id="UP001234495">
    <property type="component" value="Unassembled WGS sequence"/>
</dbReference>
<evidence type="ECO:0000256" key="3">
    <source>
        <dbReference type="ARBA" id="ARBA00022741"/>
    </source>
</evidence>
<dbReference type="EMBL" id="JAUSUD010000014">
    <property type="protein sequence ID" value="MDQ0231714.1"/>
    <property type="molecule type" value="Genomic_DNA"/>
</dbReference>
<sequence>MDELLTLKNVTKIIKGKTIINDLSFSVTKGEVFGFLGPNGAGKTTTIRMIVGLMEISKGDIVVCGKSIKQDFEAAVRNIGAIVENPEMYKYLSGYQNLMQYARMHKGITKEKVDEVIQLVGLTKRIHDKVRTYSLGMRQRLGLAQCLLHDPKLLILDEPTNGLDPAGIREIRDHLKVLTREKGMSVIVSSHLLSEMEMMCDRIAIIQNGKLTTIQSIHNEQEQAEQQLFEFETGELGSTKAWLTNDMNAIITEKGFTLHADKEQIPLLLKQLIKDDINVYSVKPISKSLEDRFLELTEQGGKNVG</sequence>
<protein>
    <submittedName>
        <fullName evidence="6">ABC-2 type transport system ATP-binding protein</fullName>
    </submittedName>
</protein>
<keyword evidence="4 6" id="KW-0067">ATP-binding</keyword>
<dbReference type="InterPro" id="IPR017871">
    <property type="entry name" value="ABC_transporter-like_CS"/>
</dbReference>
<accession>A0ABT9ZHE8</accession>
<dbReference type="PROSITE" id="PS00211">
    <property type="entry name" value="ABC_TRANSPORTER_1"/>
    <property type="match status" value="1"/>
</dbReference>
<comment type="caution">
    <text evidence="6">The sequence shown here is derived from an EMBL/GenBank/DDBJ whole genome shotgun (WGS) entry which is preliminary data.</text>
</comment>
<keyword evidence="2" id="KW-0813">Transport</keyword>
<name>A0ABT9ZHE8_9BACI</name>
<dbReference type="SUPFAM" id="SSF52540">
    <property type="entry name" value="P-loop containing nucleoside triphosphate hydrolases"/>
    <property type="match status" value="1"/>
</dbReference>
<gene>
    <name evidence="6" type="ORF">J2S19_002998</name>
</gene>
<evidence type="ECO:0000259" key="5">
    <source>
        <dbReference type="PROSITE" id="PS50893"/>
    </source>
</evidence>
<dbReference type="InterPro" id="IPR027417">
    <property type="entry name" value="P-loop_NTPase"/>
</dbReference>
<keyword evidence="7" id="KW-1185">Reference proteome</keyword>
<evidence type="ECO:0000256" key="4">
    <source>
        <dbReference type="ARBA" id="ARBA00022840"/>
    </source>
</evidence>
<dbReference type="PANTHER" id="PTHR43335">
    <property type="entry name" value="ABC TRANSPORTER, ATP-BINDING PROTEIN"/>
    <property type="match status" value="1"/>
</dbReference>
<reference evidence="6 7" key="1">
    <citation type="submission" date="2023-07" db="EMBL/GenBank/DDBJ databases">
        <title>Genomic Encyclopedia of Type Strains, Phase IV (KMG-IV): sequencing the most valuable type-strain genomes for metagenomic binning, comparative biology and taxonomic classification.</title>
        <authorList>
            <person name="Goeker M."/>
        </authorList>
    </citation>
    <scope>NUCLEOTIDE SEQUENCE [LARGE SCALE GENOMIC DNA]</scope>
    <source>
        <strain evidence="6 7">DSM 29005</strain>
    </source>
</reference>
<dbReference type="InterPro" id="IPR003593">
    <property type="entry name" value="AAA+_ATPase"/>
</dbReference>
<dbReference type="Gene3D" id="3.40.50.300">
    <property type="entry name" value="P-loop containing nucleotide triphosphate hydrolases"/>
    <property type="match status" value="1"/>
</dbReference>
<dbReference type="PANTHER" id="PTHR43335:SF4">
    <property type="entry name" value="ABC TRANSPORTER, ATP-BINDING PROTEIN"/>
    <property type="match status" value="1"/>
</dbReference>
<organism evidence="6 7">
    <name type="scientific">Metabacillus malikii</name>
    <dbReference type="NCBI Taxonomy" id="1504265"/>
    <lineage>
        <taxon>Bacteria</taxon>
        <taxon>Bacillati</taxon>
        <taxon>Bacillota</taxon>
        <taxon>Bacilli</taxon>
        <taxon>Bacillales</taxon>
        <taxon>Bacillaceae</taxon>
        <taxon>Metabacillus</taxon>
    </lineage>
</organism>
<dbReference type="PROSITE" id="PS50893">
    <property type="entry name" value="ABC_TRANSPORTER_2"/>
    <property type="match status" value="1"/>
</dbReference>
<dbReference type="InterPro" id="IPR003439">
    <property type="entry name" value="ABC_transporter-like_ATP-bd"/>
</dbReference>